<protein>
    <submittedName>
        <fullName evidence="4">Eukaryotic translation initiation factor 5B-like</fullName>
    </submittedName>
</protein>
<sequence length="383" mass="42756">MAKTSKTVSKKDKASSSSASPNAWAPQAVPDLEDWVQKLAATSSYDEHKWRELSKGQWEAKNHSLGDAFAMRPAPTEEKAKPSNSKSEKDKKRKRVSKPEDSQDKKTPSRRLKKRFAQTGADLARDSPDDEENDNEESALVTRTRKLVEAAEPFKLETSSRGEETSKEEAGRAPVSPEAIVKFRVELSQCEAELKKVSGEEKALRLLYSQKEEELKDLRTALAKAQKSESELDEQVIVILTEYNLLGNTSEANTLISQLQQKLDMIRQLWGEVDQVRADCLQRKKNMDQLVADKEAVVAQLASAETQLRGIEAKGRAQASKIEDLEAELAKARAEATQAKVEAVQDKAEAEKVKVEADKSIDIYLRETATIQAELREASYRGK</sequence>
<feature type="region of interest" description="Disordered" evidence="2">
    <location>
        <begin position="44"/>
        <end position="173"/>
    </location>
</feature>
<keyword evidence="1" id="KW-0175">Coiled coil</keyword>
<feature type="compositionally biased region" description="Basic and acidic residues" evidence="2">
    <location>
        <begin position="146"/>
        <end position="171"/>
    </location>
</feature>
<proteinExistence type="predicted"/>
<accession>A0A1U7WL77</accession>
<dbReference type="OrthoDB" id="10506849at2759"/>
<dbReference type="RefSeq" id="XP_009778036.1">
    <property type="nucleotide sequence ID" value="XM_009779734.1"/>
</dbReference>
<organism evidence="3 4">
    <name type="scientific">Nicotiana sylvestris</name>
    <name type="common">Wood tobacco</name>
    <name type="synonym">South American tobacco</name>
    <dbReference type="NCBI Taxonomy" id="4096"/>
    <lineage>
        <taxon>Eukaryota</taxon>
        <taxon>Viridiplantae</taxon>
        <taxon>Streptophyta</taxon>
        <taxon>Embryophyta</taxon>
        <taxon>Tracheophyta</taxon>
        <taxon>Spermatophyta</taxon>
        <taxon>Magnoliopsida</taxon>
        <taxon>eudicotyledons</taxon>
        <taxon>Gunneridae</taxon>
        <taxon>Pentapetalae</taxon>
        <taxon>asterids</taxon>
        <taxon>lamiids</taxon>
        <taxon>Solanales</taxon>
        <taxon>Solanaceae</taxon>
        <taxon>Nicotianoideae</taxon>
        <taxon>Nicotianeae</taxon>
        <taxon>Nicotiana</taxon>
    </lineage>
</organism>
<evidence type="ECO:0000256" key="1">
    <source>
        <dbReference type="SAM" id="Coils"/>
    </source>
</evidence>
<evidence type="ECO:0000313" key="4">
    <source>
        <dbReference type="RefSeq" id="XP_009778036.1"/>
    </source>
</evidence>
<name>A0A1U7WL77_NICSY</name>
<reference evidence="3" key="1">
    <citation type="journal article" date="2013" name="Genome Biol.">
        <title>Reference genomes and transcriptomes of Nicotiana sylvestris and Nicotiana tomentosiformis.</title>
        <authorList>
            <person name="Sierro N."/>
            <person name="Battey J.N."/>
            <person name="Ouadi S."/>
            <person name="Bovet L."/>
            <person name="Goepfert S."/>
            <person name="Bakaher N."/>
            <person name="Peitsch M.C."/>
            <person name="Ivanov N.V."/>
        </authorList>
    </citation>
    <scope>NUCLEOTIDE SEQUENCE [LARGE SCALE GENOMIC DNA]</scope>
</reference>
<evidence type="ECO:0000256" key="2">
    <source>
        <dbReference type="SAM" id="MobiDB-lite"/>
    </source>
</evidence>
<feature type="compositionally biased region" description="Basic and acidic residues" evidence="2">
    <location>
        <begin position="75"/>
        <end position="90"/>
    </location>
</feature>
<feature type="coiled-coil region" evidence="1">
    <location>
        <begin position="201"/>
        <end position="235"/>
    </location>
</feature>
<feature type="compositionally biased region" description="Basic and acidic residues" evidence="2">
    <location>
        <begin position="97"/>
        <end position="107"/>
    </location>
</feature>
<feature type="coiled-coil region" evidence="1">
    <location>
        <begin position="287"/>
        <end position="354"/>
    </location>
</feature>
<gene>
    <name evidence="4" type="primary">LOC104227488</name>
</gene>
<dbReference type="Proteomes" id="UP000189701">
    <property type="component" value="Unplaced"/>
</dbReference>
<reference evidence="4" key="2">
    <citation type="submission" date="2025-08" db="UniProtKB">
        <authorList>
            <consortium name="RefSeq"/>
        </authorList>
    </citation>
    <scope>IDENTIFICATION</scope>
    <source>
        <tissue evidence="4">Leaf</tissue>
    </source>
</reference>
<dbReference type="AlphaFoldDB" id="A0A1U7WL77"/>
<feature type="compositionally biased region" description="Basic and acidic residues" evidence="2">
    <location>
        <begin position="45"/>
        <end position="64"/>
    </location>
</feature>
<feature type="region of interest" description="Disordered" evidence="2">
    <location>
        <begin position="1"/>
        <end position="29"/>
    </location>
</feature>
<feature type="compositionally biased region" description="Acidic residues" evidence="2">
    <location>
        <begin position="128"/>
        <end position="137"/>
    </location>
</feature>
<keyword evidence="3" id="KW-1185">Reference proteome</keyword>
<evidence type="ECO:0000313" key="3">
    <source>
        <dbReference type="Proteomes" id="UP000189701"/>
    </source>
</evidence>